<comment type="caution">
    <text evidence="2">The sequence shown here is derived from an EMBL/GenBank/DDBJ whole genome shotgun (WGS) entry which is preliminary data.</text>
</comment>
<keyword evidence="3" id="KW-1185">Reference proteome</keyword>
<evidence type="ECO:0000313" key="2">
    <source>
        <dbReference type="EMBL" id="KRN57863.1"/>
    </source>
</evidence>
<feature type="transmembrane region" description="Helical" evidence="1">
    <location>
        <begin position="97"/>
        <end position="115"/>
    </location>
</feature>
<name>A0A0R2I776_CARDV</name>
<dbReference type="Proteomes" id="UP000051658">
    <property type="component" value="Unassembled WGS sequence"/>
</dbReference>
<dbReference type="AlphaFoldDB" id="A0A0R2I776"/>
<keyword evidence="1" id="KW-0472">Membrane</keyword>
<feature type="transmembrane region" description="Helical" evidence="1">
    <location>
        <begin position="71"/>
        <end position="91"/>
    </location>
</feature>
<sequence length="179" mass="19601">MLRMKNQRTMIKWSEIIVGIIFLIAAYFAFISPVATLLSFAILFGLAAIFRGIIAIIGYSDLKKVTGQNATLALVIGILEIIVGIVFLFNMGLAVSVLAYTFAFWFIIDSVSGLLNVNRTRALGNGAYWFSFIINLLGVVIGISLLFNPITAGLTLSFLVGFYFLLFGIESIVLGIMKK</sequence>
<evidence type="ECO:0008006" key="4">
    <source>
        <dbReference type="Google" id="ProtNLM"/>
    </source>
</evidence>
<gene>
    <name evidence="2" type="ORF">IV74_GL001118</name>
</gene>
<feature type="transmembrane region" description="Helical" evidence="1">
    <location>
        <begin position="127"/>
        <end position="147"/>
    </location>
</feature>
<keyword evidence="1" id="KW-1133">Transmembrane helix</keyword>
<feature type="transmembrane region" description="Helical" evidence="1">
    <location>
        <begin position="37"/>
        <end position="59"/>
    </location>
</feature>
<dbReference type="eggNOG" id="COG3247">
    <property type="taxonomic scope" value="Bacteria"/>
</dbReference>
<proteinExistence type="predicted"/>
<accession>A0A0R2I776</accession>
<organism evidence="2 3">
    <name type="scientific">Carnobacterium divergens DSM 20623</name>
    <dbReference type="NCBI Taxonomy" id="1449336"/>
    <lineage>
        <taxon>Bacteria</taxon>
        <taxon>Bacillati</taxon>
        <taxon>Bacillota</taxon>
        <taxon>Bacilli</taxon>
        <taxon>Lactobacillales</taxon>
        <taxon>Carnobacteriaceae</taxon>
        <taxon>Carnobacterium</taxon>
    </lineage>
</organism>
<evidence type="ECO:0000256" key="1">
    <source>
        <dbReference type="SAM" id="Phobius"/>
    </source>
</evidence>
<dbReference type="PANTHER" id="PTHR34989">
    <property type="entry name" value="PROTEIN HDED"/>
    <property type="match status" value="1"/>
</dbReference>
<dbReference type="GO" id="GO:0005886">
    <property type="term" value="C:plasma membrane"/>
    <property type="evidence" value="ECO:0007669"/>
    <property type="project" value="TreeGrafter"/>
</dbReference>
<protein>
    <recommendedName>
        <fullName evidence="4">Acid-resistance membrane protein</fullName>
    </recommendedName>
</protein>
<dbReference type="InterPro" id="IPR052712">
    <property type="entry name" value="Acid_resist_chaperone_HdeD"/>
</dbReference>
<dbReference type="Pfam" id="PF03729">
    <property type="entry name" value="DUF308"/>
    <property type="match status" value="2"/>
</dbReference>
<dbReference type="PANTHER" id="PTHR34989:SF1">
    <property type="entry name" value="PROTEIN HDED"/>
    <property type="match status" value="1"/>
</dbReference>
<feature type="transmembrane region" description="Helical" evidence="1">
    <location>
        <begin position="153"/>
        <end position="177"/>
    </location>
</feature>
<evidence type="ECO:0000313" key="3">
    <source>
        <dbReference type="Proteomes" id="UP000051658"/>
    </source>
</evidence>
<feature type="transmembrane region" description="Helical" evidence="1">
    <location>
        <begin position="12"/>
        <end position="31"/>
    </location>
</feature>
<dbReference type="PATRIC" id="fig|1449336.4.peg.1143"/>
<reference evidence="2 3" key="1">
    <citation type="journal article" date="2015" name="Genome Announc.">
        <title>Expanding the biotechnology potential of lactobacilli through comparative genomics of 213 strains and associated genera.</title>
        <authorList>
            <person name="Sun Z."/>
            <person name="Harris H.M."/>
            <person name="McCann A."/>
            <person name="Guo C."/>
            <person name="Argimon S."/>
            <person name="Zhang W."/>
            <person name="Yang X."/>
            <person name="Jeffery I.B."/>
            <person name="Cooney J.C."/>
            <person name="Kagawa T.F."/>
            <person name="Liu W."/>
            <person name="Song Y."/>
            <person name="Salvetti E."/>
            <person name="Wrobel A."/>
            <person name="Rasinkangas P."/>
            <person name="Parkhill J."/>
            <person name="Rea M.C."/>
            <person name="O'Sullivan O."/>
            <person name="Ritari J."/>
            <person name="Douillard F.P."/>
            <person name="Paul Ross R."/>
            <person name="Yang R."/>
            <person name="Briner A.E."/>
            <person name="Felis G.E."/>
            <person name="de Vos W.M."/>
            <person name="Barrangou R."/>
            <person name="Klaenhammer T.R."/>
            <person name="Caufield P.W."/>
            <person name="Cui Y."/>
            <person name="Zhang H."/>
            <person name="O'Toole P.W."/>
        </authorList>
    </citation>
    <scope>NUCLEOTIDE SEQUENCE [LARGE SCALE GENOMIC DNA]</scope>
    <source>
        <strain evidence="2 3">DSM 20623</strain>
    </source>
</reference>
<keyword evidence="1" id="KW-0812">Transmembrane</keyword>
<dbReference type="EMBL" id="JQBS01000001">
    <property type="protein sequence ID" value="KRN57863.1"/>
    <property type="molecule type" value="Genomic_DNA"/>
</dbReference>
<dbReference type="InterPro" id="IPR005325">
    <property type="entry name" value="DUF308_memb"/>
</dbReference>